<organism evidence="2 3">
    <name type="scientific">Pholiota conissans</name>
    <dbReference type="NCBI Taxonomy" id="109636"/>
    <lineage>
        <taxon>Eukaryota</taxon>
        <taxon>Fungi</taxon>
        <taxon>Dikarya</taxon>
        <taxon>Basidiomycota</taxon>
        <taxon>Agaricomycotina</taxon>
        <taxon>Agaricomycetes</taxon>
        <taxon>Agaricomycetidae</taxon>
        <taxon>Agaricales</taxon>
        <taxon>Agaricineae</taxon>
        <taxon>Strophariaceae</taxon>
        <taxon>Pholiota</taxon>
    </lineage>
</organism>
<comment type="caution">
    <text evidence="2">The sequence shown here is derived from an EMBL/GenBank/DDBJ whole genome shotgun (WGS) entry which is preliminary data.</text>
</comment>
<evidence type="ECO:0000313" key="2">
    <source>
        <dbReference type="EMBL" id="KAF9481738.1"/>
    </source>
</evidence>
<evidence type="ECO:0000259" key="1">
    <source>
        <dbReference type="Pfam" id="PF06985"/>
    </source>
</evidence>
<dbReference type="PANTHER" id="PTHR33112">
    <property type="entry name" value="DOMAIN PROTEIN, PUTATIVE-RELATED"/>
    <property type="match status" value="1"/>
</dbReference>
<dbReference type="Pfam" id="PF06985">
    <property type="entry name" value="HET"/>
    <property type="match status" value="1"/>
</dbReference>
<sequence>MPLNQRLIHLGEDPNDWESESENECVEPATVPPLLSVAASLAKPNDTLCDTCIGLELTPNRFIVLPGDRDAGRDTIHHGDNDTIQLGFVKDVKERSGSCPFCRLVLRALANGDVPEVDDGEVVSISLAWHIDGPPINMDEDWIKHPQIRLLCPYARKQSGGIVDVFNLNMNLFPEITLLANDAPTPSKSYFSRLVGDQIDFSVVRNWLAMCHIGHGDFCNQSKMVDHEISDPAAEIPFFRLIDVVDNCIVMAPRHAKYVALSYVWGNINISKILRLLKVNVQDLEKPGSLLHQEYYDKIPITVRDAILAVRELHIRYLWIDSLCIIQDDDGEHGSKFDAISKMDLVYGAAYLTIIAATGADSNAGLPGVRQGTRGVAQPVEEIAPDFRLVFKTRAEDYIRSSVYYTRGWTFQEQLFAKRKLTFIGGQVEYSCRRVEGGWREDQFFEDRYTEHHGVIPKRDVKHNDIREFESLIASYSGLSLKFHSDIYNAFAGMARYFKLDFQINLCHGIPDKYFDWFILWTAQKLQTRRDDAPSWSWSGWDGECHSSIWDWYEHNLTNVRRAQRKRTWIIWYQRNAHDSAECTRIWTPKADPTSSRGPRNFYGGHVQDRFPFNCTQTVPTPRTLTGAPTYIKDAYHPSPGSGFLQFWTVSAMFKLADPTNRQGQMPTNRYSHLGIFGKKDREVGTIFIHPDWCKENVPKVHEFILICEGRDKKAEGGLRPDDEPGWRYMVMLIEWHGDWAERIAVGWIKKQHLKRALKNGPVWKEIVLG</sequence>
<proteinExistence type="predicted"/>
<name>A0A9P5Z6Y9_9AGAR</name>
<dbReference type="Proteomes" id="UP000807469">
    <property type="component" value="Unassembled WGS sequence"/>
</dbReference>
<keyword evidence="3" id="KW-1185">Reference proteome</keyword>
<protein>
    <submittedName>
        <fullName evidence="2">HET-domain-containing protein</fullName>
    </submittedName>
</protein>
<dbReference type="InterPro" id="IPR010730">
    <property type="entry name" value="HET"/>
</dbReference>
<accession>A0A9P5Z6Y9</accession>
<dbReference type="OrthoDB" id="2958217at2759"/>
<dbReference type="EMBL" id="MU155174">
    <property type="protein sequence ID" value="KAF9481738.1"/>
    <property type="molecule type" value="Genomic_DNA"/>
</dbReference>
<dbReference type="PANTHER" id="PTHR33112:SF12">
    <property type="entry name" value="HETEROKARYON INCOMPATIBILITY DOMAIN-CONTAINING PROTEIN"/>
    <property type="match status" value="1"/>
</dbReference>
<gene>
    <name evidence="2" type="ORF">BDN70DRAFT_505496</name>
</gene>
<feature type="domain" description="Heterokaryon incompatibility" evidence="1">
    <location>
        <begin position="258"/>
        <end position="413"/>
    </location>
</feature>
<reference evidence="2" key="1">
    <citation type="submission" date="2020-11" db="EMBL/GenBank/DDBJ databases">
        <authorList>
            <consortium name="DOE Joint Genome Institute"/>
            <person name="Ahrendt S."/>
            <person name="Riley R."/>
            <person name="Andreopoulos W."/>
            <person name="Labutti K."/>
            <person name="Pangilinan J."/>
            <person name="Ruiz-Duenas F.J."/>
            <person name="Barrasa J.M."/>
            <person name="Sanchez-Garcia M."/>
            <person name="Camarero S."/>
            <person name="Miyauchi S."/>
            <person name="Serrano A."/>
            <person name="Linde D."/>
            <person name="Babiker R."/>
            <person name="Drula E."/>
            <person name="Ayuso-Fernandez I."/>
            <person name="Pacheco R."/>
            <person name="Padilla G."/>
            <person name="Ferreira P."/>
            <person name="Barriuso J."/>
            <person name="Kellner H."/>
            <person name="Castanera R."/>
            <person name="Alfaro M."/>
            <person name="Ramirez L."/>
            <person name="Pisabarro A.G."/>
            <person name="Kuo A."/>
            <person name="Tritt A."/>
            <person name="Lipzen A."/>
            <person name="He G."/>
            <person name="Yan M."/>
            <person name="Ng V."/>
            <person name="Cullen D."/>
            <person name="Martin F."/>
            <person name="Rosso M.-N."/>
            <person name="Henrissat B."/>
            <person name="Hibbett D."/>
            <person name="Martinez A.T."/>
            <person name="Grigoriev I.V."/>
        </authorList>
    </citation>
    <scope>NUCLEOTIDE SEQUENCE</scope>
    <source>
        <strain evidence="2">CIRM-BRFM 674</strain>
    </source>
</reference>
<evidence type="ECO:0000313" key="3">
    <source>
        <dbReference type="Proteomes" id="UP000807469"/>
    </source>
</evidence>
<dbReference type="AlphaFoldDB" id="A0A9P5Z6Y9"/>